<evidence type="ECO:0000313" key="3">
    <source>
        <dbReference type="Proteomes" id="UP000324222"/>
    </source>
</evidence>
<evidence type="ECO:0000256" key="1">
    <source>
        <dbReference type="SAM" id="MobiDB-lite"/>
    </source>
</evidence>
<comment type="caution">
    <text evidence="2">The sequence shown here is derived from an EMBL/GenBank/DDBJ whole genome shotgun (WGS) entry which is preliminary data.</text>
</comment>
<proteinExistence type="predicted"/>
<accession>A0A5B7DEX3</accession>
<name>A0A5B7DEX3_PORTR</name>
<organism evidence="2 3">
    <name type="scientific">Portunus trituberculatus</name>
    <name type="common">Swimming crab</name>
    <name type="synonym">Neptunus trituberculatus</name>
    <dbReference type="NCBI Taxonomy" id="210409"/>
    <lineage>
        <taxon>Eukaryota</taxon>
        <taxon>Metazoa</taxon>
        <taxon>Ecdysozoa</taxon>
        <taxon>Arthropoda</taxon>
        <taxon>Crustacea</taxon>
        <taxon>Multicrustacea</taxon>
        <taxon>Malacostraca</taxon>
        <taxon>Eumalacostraca</taxon>
        <taxon>Eucarida</taxon>
        <taxon>Decapoda</taxon>
        <taxon>Pleocyemata</taxon>
        <taxon>Brachyura</taxon>
        <taxon>Eubrachyura</taxon>
        <taxon>Portunoidea</taxon>
        <taxon>Portunidae</taxon>
        <taxon>Portuninae</taxon>
        <taxon>Portunus</taxon>
    </lineage>
</organism>
<reference evidence="2 3" key="1">
    <citation type="submission" date="2019-05" db="EMBL/GenBank/DDBJ databases">
        <title>Another draft genome of Portunus trituberculatus and its Hox gene families provides insights of decapod evolution.</title>
        <authorList>
            <person name="Jeong J.-H."/>
            <person name="Song I."/>
            <person name="Kim S."/>
            <person name="Choi T."/>
            <person name="Kim D."/>
            <person name="Ryu S."/>
            <person name="Kim W."/>
        </authorList>
    </citation>
    <scope>NUCLEOTIDE SEQUENCE [LARGE SCALE GENOMIC DNA]</scope>
    <source>
        <tissue evidence="2">Muscle</tissue>
    </source>
</reference>
<keyword evidence="3" id="KW-1185">Reference proteome</keyword>
<sequence length="73" mass="8120">MLPLFKDNYHKWTEESRMTINCTKTVVMHLLRGSPTSPAHPGTSSPPSVSVDQAAQGHNGRPADMQPAYYRHS</sequence>
<dbReference type="Proteomes" id="UP000324222">
    <property type="component" value="Unassembled WGS sequence"/>
</dbReference>
<gene>
    <name evidence="2" type="ORF">E2C01_012932</name>
</gene>
<dbReference type="AlphaFoldDB" id="A0A5B7DEX3"/>
<feature type="region of interest" description="Disordered" evidence="1">
    <location>
        <begin position="32"/>
        <end position="73"/>
    </location>
</feature>
<protein>
    <submittedName>
        <fullName evidence="2">Uncharacterized protein</fullName>
    </submittedName>
</protein>
<evidence type="ECO:0000313" key="2">
    <source>
        <dbReference type="EMBL" id="MPC20002.1"/>
    </source>
</evidence>
<feature type="compositionally biased region" description="Polar residues" evidence="1">
    <location>
        <begin position="34"/>
        <end position="53"/>
    </location>
</feature>
<dbReference type="EMBL" id="VSRR010000824">
    <property type="protein sequence ID" value="MPC20002.1"/>
    <property type="molecule type" value="Genomic_DNA"/>
</dbReference>